<dbReference type="PhylomeDB" id="T1ITU2"/>
<dbReference type="AlphaFoldDB" id="T1ITU2"/>
<dbReference type="Gene3D" id="2.60.40.3980">
    <property type="entry name" value="Cell-cell fusogen EFF/AFF, domain 3"/>
    <property type="match status" value="1"/>
</dbReference>
<accession>T1ITU2</accession>
<dbReference type="InterPro" id="IPR029213">
    <property type="entry name" value="Fusogen_EFF/AFF"/>
</dbReference>
<dbReference type="PANTHER" id="PTHR37415">
    <property type="entry name" value="EFF-1A"/>
    <property type="match status" value="1"/>
</dbReference>
<evidence type="ECO:0000313" key="1">
    <source>
        <dbReference type="EnsemblMetazoa" id="SMAR004550-PA"/>
    </source>
</evidence>
<reference evidence="1" key="2">
    <citation type="submission" date="2015-02" db="UniProtKB">
        <authorList>
            <consortium name="EnsemblMetazoa"/>
        </authorList>
    </citation>
    <scope>IDENTIFICATION</scope>
</reference>
<keyword evidence="2" id="KW-1185">Reference proteome</keyword>
<dbReference type="Proteomes" id="UP000014500">
    <property type="component" value="Unassembled WGS sequence"/>
</dbReference>
<reference evidence="2" key="1">
    <citation type="submission" date="2011-05" db="EMBL/GenBank/DDBJ databases">
        <authorList>
            <person name="Richards S.R."/>
            <person name="Qu J."/>
            <person name="Jiang H."/>
            <person name="Jhangiani S.N."/>
            <person name="Agravi P."/>
            <person name="Goodspeed R."/>
            <person name="Gross S."/>
            <person name="Mandapat C."/>
            <person name="Jackson L."/>
            <person name="Mathew T."/>
            <person name="Pu L."/>
            <person name="Thornton R."/>
            <person name="Saada N."/>
            <person name="Wilczek-Boney K.B."/>
            <person name="Lee S."/>
            <person name="Kovar C."/>
            <person name="Wu Y."/>
            <person name="Scherer S.E."/>
            <person name="Worley K.C."/>
            <person name="Muzny D.M."/>
            <person name="Gibbs R."/>
        </authorList>
    </citation>
    <scope>NUCLEOTIDE SEQUENCE</scope>
    <source>
        <strain evidence="2">Brora</strain>
    </source>
</reference>
<protein>
    <submittedName>
        <fullName evidence="1">Uncharacterized protein</fullName>
    </submittedName>
</protein>
<dbReference type="EMBL" id="JH431501">
    <property type="status" value="NOT_ANNOTATED_CDS"/>
    <property type="molecule type" value="Genomic_DNA"/>
</dbReference>
<dbReference type="HOGENOM" id="CLU_621614_0_0_1"/>
<organism evidence="1 2">
    <name type="scientific">Strigamia maritima</name>
    <name type="common">European centipede</name>
    <name type="synonym">Geophilus maritimus</name>
    <dbReference type="NCBI Taxonomy" id="126957"/>
    <lineage>
        <taxon>Eukaryota</taxon>
        <taxon>Metazoa</taxon>
        <taxon>Ecdysozoa</taxon>
        <taxon>Arthropoda</taxon>
        <taxon>Myriapoda</taxon>
        <taxon>Chilopoda</taxon>
        <taxon>Pleurostigmophora</taxon>
        <taxon>Geophilomorpha</taxon>
        <taxon>Linotaeniidae</taxon>
        <taxon>Strigamia</taxon>
    </lineage>
</organism>
<dbReference type="PANTHER" id="PTHR37415:SF1">
    <property type="entry name" value="CELL FUSION PROTEIN AFF-1"/>
    <property type="match status" value="1"/>
</dbReference>
<proteinExistence type="predicted"/>
<name>T1ITU2_STRMM</name>
<dbReference type="GO" id="GO:0000768">
    <property type="term" value="P:syncytium formation by plasma membrane fusion"/>
    <property type="evidence" value="ECO:0007669"/>
    <property type="project" value="TreeGrafter"/>
</dbReference>
<dbReference type="InterPro" id="IPR043076">
    <property type="entry name" value="Fusogen_EFF/AFF_dom3"/>
</dbReference>
<dbReference type="EnsemblMetazoa" id="SMAR004550-RA">
    <property type="protein sequence ID" value="SMAR004550-PA"/>
    <property type="gene ID" value="SMAR004550"/>
</dbReference>
<dbReference type="Pfam" id="PF14884">
    <property type="entry name" value="EFF-AFF"/>
    <property type="match status" value="1"/>
</dbReference>
<evidence type="ECO:0000313" key="2">
    <source>
        <dbReference type="Proteomes" id="UP000014500"/>
    </source>
</evidence>
<sequence length="441" mass="51589">MIDFFNSKKMFTLFYCCSIILYFNFNPGGMIKSPTSITTIEVLNIRDIYTFSTPQLCVNCTCNCTADDKDDSQNMNPVLKKNQSCSIIYRETNKDKDKDKDKDNDFCSTICHINVEPNENTKPLTAIKLSQNPKLVTNQFKLEIDSKQFTLQVPRGIVKLIIDDDTLVSIEEENSIFNPLSGYDWFYVDDQLKNLRTTDFINQLNEFNLKKLGWFRRSPTEPADYTCSQTEILQNFKLLRHNCKYSTFQPHLDAAHYYNHNKLLQKEIVSHSIQQLSQIPIEDVVINLHRKIVTITYQKPLSQQIRMSPLDWKNGFSFDASISLDRFANRILSLTINENVIDQVVVEIGEPRRSVYTITIHHNGQAKKYKNRLSAKIMGDQWLCVYPLKNTSRETCRHVIYKHHQFALPENFKRIDKEDEFGFESFSANPEDFYETKYKYI</sequence>
<dbReference type="GO" id="GO:0044291">
    <property type="term" value="C:cell-cell contact zone"/>
    <property type="evidence" value="ECO:0007669"/>
    <property type="project" value="TreeGrafter"/>
</dbReference>